<gene>
    <name evidence="3" type="ORF">SAMN04489732_103458</name>
</gene>
<organism evidence="3 4">
    <name type="scientific">Amycolatopsis saalfeldensis</name>
    <dbReference type="NCBI Taxonomy" id="394193"/>
    <lineage>
        <taxon>Bacteria</taxon>
        <taxon>Bacillati</taxon>
        <taxon>Actinomycetota</taxon>
        <taxon>Actinomycetes</taxon>
        <taxon>Pseudonocardiales</taxon>
        <taxon>Pseudonocardiaceae</taxon>
        <taxon>Amycolatopsis</taxon>
    </lineage>
</organism>
<dbReference type="Proteomes" id="UP000198582">
    <property type="component" value="Unassembled WGS sequence"/>
</dbReference>
<feature type="transmembrane region" description="Helical" evidence="1">
    <location>
        <begin position="34"/>
        <end position="53"/>
    </location>
</feature>
<feature type="transmembrane region" description="Helical" evidence="1">
    <location>
        <begin position="127"/>
        <end position="145"/>
    </location>
</feature>
<dbReference type="InterPro" id="IPR046675">
    <property type="entry name" value="DUF6545"/>
</dbReference>
<evidence type="ECO:0000313" key="4">
    <source>
        <dbReference type="Proteomes" id="UP000198582"/>
    </source>
</evidence>
<keyword evidence="1" id="KW-0812">Transmembrane</keyword>
<dbReference type="InterPro" id="IPR050039">
    <property type="entry name" value="MAB_1171c-like"/>
</dbReference>
<dbReference type="STRING" id="394193.SAMN04489732_103458"/>
<feature type="transmembrane region" description="Helical" evidence="1">
    <location>
        <begin position="65"/>
        <end position="83"/>
    </location>
</feature>
<proteinExistence type="predicted"/>
<dbReference type="NCBIfam" id="NF042915">
    <property type="entry name" value="MAB_1171c_fam"/>
    <property type="match status" value="1"/>
</dbReference>
<keyword evidence="1" id="KW-0472">Membrane</keyword>
<keyword evidence="4" id="KW-1185">Reference proteome</keyword>
<dbReference type="AlphaFoldDB" id="A0A1H8UTQ3"/>
<evidence type="ECO:0000313" key="3">
    <source>
        <dbReference type="EMBL" id="SEP06551.1"/>
    </source>
</evidence>
<feature type="transmembrane region" description="Helical" evidence="1">
    <location>
        <begin position="6"/>
        <end position="22"/>
    </location>
</feature>
<feature type="transmembrane region" description="Helical" evidence="1">
    <location>
        <begin position="195"/>
        <end position="223"/>
    </location>
</feature>
<sequence length="364" mass="38715">MAEWLLRYGPVVLAWVLFAARRGGDPGRRAVRQVFLGLAVSLTALTPAGQTVIRAVTGAPDLPRLAGHAGMLYAAWSAQRFLAHLNGIRPPRRQGWWIGGMFAVMCVLFALTPDLKPQSPWVMEYCFAYAAAQIPAFAGVIRLGLRYARPAAPASLRAGLGLAVAGTAAGVVYLVNKTALAAAPRWGFDYPPGHAFLMSKALPAVAHVLVLVGVTLPAAAAWLGRCRRHRRLRPLWTALYRADPAIALDPPAGPRRLAPWGLRMRLYRRVIEIRDGLLALQPYRDPAVAAAARESGVRAGLRGRRLDAAVEAAAVVAALRARADGVAPDVEESSAAPGGEDLGSDAAFLSEVAVAYRRNAVAAG</sequence>
<evidence type="ECO:0000259" key="2">
    <source>
        <dbReference type="Pfam" id="PF20182"/>
    </source>
</evidence>
<feature type="transmembrane region" description="Helical" evidence="1">
    <location>
        <begin position="95"/>
        <end position="115"/>
    </location>
</feature>
<keyword evidence="1" id="KW-1133">Transmembrane helix</keyword>
<evidence type="ECO:0000256" key="1">
    <source>
        <dbReference type="SAM" id="Phobius"/>
    </source>
</evidence>
<dbReference type="EMBL" id="FOEF01000003">
    <property type="protein sequence ID" value="SEP06551.1"/>
    <property type="molecule type" value="Genomic_DNA"/>
</dbReference>
<protein>
    <recommendedName>
        <fullName evidence="2">DUF6545 domain-containing protein</fullName>
    </recommendedName>
</protein>
<dbReference type="Pfam" id="PF20182">
    <property type="entry name" value="DUF6545"/>
    <property type="match status" value="1"/>
</dbReference>
<dbReference type="RefSeq" id="WP_091615761.1">
    <property type="nucleotide sequence ID" value="NZ_FOEF01000003.1"/>
</dbReference>
<reference evidence="3 4" key="1">
    <citation type="submission" date="2016-10" db="EMBL/GenBank/DDBJ databases">
        <authorList>
            <person name="de Groot N.N."/>
        </authorList>
    </citation>
    <scope>NUCLEOTIDE SEQUENCE [LARGE SCALE GENOMIC DNA]</scope>
    <source>
        <strain evidence="3 4">DSM 44993</strain>
    </source>
</reference>
<name>A0A1H8UTQ3_9PSEU</name>
<accession>A0A1H8UTQ3</accession>
<feature type="domain" description="DUF6545" evidence="2">
    <location>
        <begin position="221"/>
        <end position="358"/>
    </location>
</feature>
<dbReference type="OrthoDB" id="3685619at2"/>
<feature type="transmembrane region" description="Helical" evidence="1">
    <location>
        <begin position="157"/>
        <end position="175"/>
    </location>
</feature>